<name>A0A8H2WJ30_9AGAM</name>
<feature type="compositionally biased region" description="Polar residues" evidence="1">
    <location>
        <begin position="381"/>
        <end position="390"/>
    </location>
</feature>
<organism evidence="3 4">
    <name type="scientific">Rhizoctonia solani</name>
    <dbReference type="NCBI Taxonomy" id="456999"/>
    <lineage>
        <taxon>Eukaryota</taxon>
        <taxon>Fungi</taxon>
        <taxon>Dikarya</taxon>
        <taxon>Basidiomycota</taxon>
        <taxon>Agaricomycotina</taxon>
        <taxon>Agaricomycetes</taxon>
        <taxon>Cantharellales</taxon>
        <taxon>Ceratobasidiaceae</taxon>
        <taxon>Rhizoctonia</taxon>
    </lineage>
</organism>
<evidence type="ECO:0000313" key="3">
    <source>
        <dbReference type="EMBL" id="CAE6387569.1"/>
    </source>
</evidence>
<dbReference type="Proteomes" id="UP000663843">
    <property type="component" value="Unassembled WGS sequence"/>
</dbReference>
<dbReference type="PANTHER" id="PTHR22705">
    <property type="entry name" value="ZINC FINGER, ZZ DOMAIN CONTAINING 3"/>
    <property type="match status" value="1"/>
</dbReference>
<comment type="caution">
    <text evidence="3">The sequence shown here is derived from an EMBL/GenBank/DDBJ whole genome shotgun (WGS) entry which is preliminary data.</text>
</comment>
<protein>
    <recommendedName>
        <fullName evidence="2">Myb-like domain-containing protein</fullName>
    </recommendedName>
</protein>
<feature type="region of interest" description="Disordered" evidence="1">
    <location>
        <begin position="342"/>
        <end position="390"/>
    </location>
</feature>
<reference evidence="3" key="1">
    <citation type="submission" date="2021-01" db="EMBL/GenBank/DDBJ databases">
        <authorList>
            <person name="Kaushik A."/>
        </authorList>
    </citation>
    <scope>NUCLEOTIDE SEQUENCE</scope>
    <source>
        <strain evidence="3">AG2-2IIIB</strain>
    </source>
</reference>
<dbReference type="EMBL" id="CAJMWT010001209">
    <property type="protein sequence ID" value="CAE6387569.1"/>
    <property type="molecule type" value="Genomic_DNA"/>
</dbReference>
<accession>A0A8H2WJ30</accession>
<dbReference type="SUPFAM" id="SSF46689">
    <property type="entry name" value="Homeodomain-like"/>
    <property type="match status" value="1"/>
</dbReference>
<evidence type="ECO:0000259" key="2">
    <source>
        <dbReference type="PROSITE" id="PS50090"/>
    </source>
</evidence>
<dbReference type="Gene3D" id="1.10.10.60">
    <property type="entry name" value="Homeodomain-like"/>
    <property type="match status" value="1"/>
</dbReference>
<dbReference type="InterPro" id="IPR037830">
    <property type="entry name" value="ZZZ3"/>
</dbReference>
<proteinExistence type="predicted"/>
<evidence type="ECO:0000256" key="1">
    <source>
        <dbReference type="SAM" id="MobiDB-lite"/>
    </source>
</evidence>
<dbReference type="InterPro" id="IPR009057">
    <property type="entry name" value="Homeodomain-like_sf"/>
</dbReference>
<dbReference type="SMART" id="SM00717">
    <property type="entry name" value="SANT"/>
    <property type="match status" value="1"/>
</dbReference>
<dbReference type="PANTHER" id="PTHR22705:SF0">
    <property type="entry name" value="ZZ-TYPE ZINC FINGER-CONTAINING PROTEIN 3"/>
    <property type="match status" value="1"/>
</dbReference>
<dbReference type="AlphaFoldDB" id="A0A8H2WJ30"/>
<feature type="compositionally biased region" description="Low complexity" evidence="1">
    <location>
        <begin position="192"/>
        <end position="201"/>
    </location>
</feature>
<evidence type="ECO:0000313" key="4">
    <source>
        <dbReference type="Proteomes" id="UP000663843"/>
    </source>
</evidence>
<gene>
    <name evidence="3" type="ORF">RDB_LOCUS28710</name>
</gene>
<dbReference type="InterPro" id="IPR001005">
    <property type="entry name" value="SANT/Myb"/>
</dbReference>
<sequence>MCYDTSNIDNSIAELEKFIQTQRSTLGEIQQGTRSLEELKRWAVAEPEAVLRDIIAGRHNTLKFSSAALGLAVNAPEIDWTLLEADDLKPVIPTRPPETGSSRVDEMRSHISNFRQVLAQLPPLPTELLDDDRDTEERGKKRRRVDSTCRVPVTPASSSLRLPQLADSYDNIRSQPSPLVRIPQFPEVPRQSTSSSGTTSSRNPTKLPNAMPQLYKDPLNSRQTKEGSDDTPIPHESPSPISPTTQGTPPTPIQPVEASVTFAMEESTELLDAGESQSTFKQSWSLAEQHTLERLLVEIPSTVKFRWVRISEAMGGTRTPRQVASRVQKYYEKMKKLGVTVNSAEMGGGGRGGSKATQNLDTPPSMRTRGPSTRGKPKTGPQYTKSGRRR</sequence>
<feature type="region of interest" description="Disordered" evidence="1">
    <location>
        <begin position="122"/>
        <end position="254"/>
    </location>
</feature>
<dbReference type="PROSITE" id="PS50090">
    <property type="entry name" value="MYB_LIKE"/>
    <property type="match status" value="1"/>
</dbReference>
<feature type="domain" description="Myb-like" evidence="2">
    <location>
        <begin position="276"/>
        <end position="331"/>
    </location>
</feature>